<evidence type="ECO:0000256" key="1">
    <source>
        <dbReference type="ARBA" id="ARBA00009085"/>
    </source>
</evidence>
<dbReference type="InterPro" id="IPR001394">
    <property type="entry name" value="Peptidase_C19_UCH"/>
</dbReference>
<evidence type="ECO:0000313" key="6">
    <source>
        <dbReference type="Proteomes" id="UP000829354"/>
    </source>
</evidence>
<protein>
    <recommendedName>
        <fullName evidence="7">Ubiquitinyl hydrolase 1</fullName>
    </recommendedName>
</protein>
<dbReference type="PANTHER" id="PTHR24006">
    <property type="entry name" value="UBIQUITIN CARBOXYL-TERMINAL HYDROLASE"/>
    <property type="match status" value="1"/>
</dbReference>
<dbReference type="PROSITE" id="PS00973">
    <property type="entry name" value="USP_2"/>
    <property type="match status" value="1"/>
</dbReference>
<evidence type="ECO:0000259" key="4">
    <source>
        <dbReference type="PROSITE" id="PS50802"/>
    </source>
</evidence>
<feature type="region of interest" description="Disordered" evidence="2">
    <location>
        <begin position="202"/>
        <end position="293"/>
    </location>
</feature>
<reference evidence="5 6" key="1">
    <citation type="submission" date="2022-04" db="EMBL/GenBank/DDBJ databases">
        <title>Chromosome-level reference genomes for two strains of Caenorhabditis briggsae: an improved platform for comparative genomics.</title>
        <authorList>
            <person name="Stevens L."/>
            <person name="Andersen E."/>
        </authorList>
    </citation>
    <scope>NUCLEOTIDE SEQUENCE [LARGE SCALE GENOMIC DNA]</scope>
    <source>
        <strain evidence="5">VX34</strain>
        <tissue evidence="5">Whole-organism</tissue>
    </source>
</reference>
<evidence type="ECO:0008006" key="7">
    <source>
        <dbReference type="Google" id="ProtNLM"/>
    </source>
</evidence>
<dbReference type="InterPro" id="IPR038765">
    <property type="entry name" value="Papain-like_cys_pep_sf"/>
</dbReference>
<dbReference type="FunFam" id="3.90.70.80:FF:000032">
    <property type="entry name" value="Deubiquitylating with USP/UBP and OTU domains"/>
    <property type="match status" value="1"/>
</dbReference>
<sequence>MTEEFLVEVNFVKKGGKLISFKNRRLSFGNDSLVILAANDDPLKFHCSKIQHRKLKTGSNSKNLSIGLVEGNDTDYVSLKLEFSPPHDQFMDWVINEFNKMITSNKDKMVSNTAKRKQAPMLCTTNNILQPVSRIKPLFNEETIKKERDYILKRSITPQLPRKENLHEGSNPMDELFANSDPIIHTPKIEQLEEVKDQPFDLVSNEYSPQPGKTASTLVSVKTSSPGKKENKENRTASRSQALLFDDQPKNRKKKDSSPDWQPTEEFSPKGKGPSSRKDDFHQYPSPSSSTSFTEVFGNRKLENIGNSCYFNSTLQALSSCYPFSSRCAHLKRTTSFEGKLFKTKETEMSTKYEFFQLFIGLISYLSLTDDDDDVFSKNLPTRISRKKLEEFRKMIGKINTILDNSLQQDAHECLGTVLEIMNDLFQSNRTLVGPPPSNINVSRLNPAEVFKLTIESMLVCQQCNTVVLKKDFQNDMKLDVSDNSSVQDLVNSWGKWTSVERRCSHCQANVSSTSERIFEFPSSLIITLKRYNYERNAVKKKHCSVEASFNINVSSLGVFRDVDHIHLEKLDIEESSIFPSKPFSPSEKVIPDDSQEEQTLKTTLPESTSEKDSQNDIVIEQVTTPKELVFDLLTEWKTVKGILKRLDIDHAEEKLRCHLETLKHESGKQMTRTDLPGKTAFISADGNCFYRAISWCLTGSQRYHRKLRIATSEYLKKNEESMRKFCGGELDYKKYVENVRKDGEWATSCEIYAVANLLDVEIVTFLGSSGWRSHVPHDGGSSKECIFLSNTSCHFEPTTSLKPFIAEKEKDEKSEIYQSSRSDSQCNQKRCRGESYSTDTTLAYKKLKIDNTPEPTGPNYSLMAVVCHFGESPYDGHYVAYTKNSSNGEQWVYCSDTEVHEVNKDAVANAIRSSGYIFFYDRKN</sequence>
<dbReference type="PROSITE" id="PS50235">
    <property type="entry name" value="USP_3"/>
    <property type="match status" value="1"/>
</dbReference>
<feature type="compositionally biased region" description="Basic and acidic residues" evidence="2">
    <location>
        <begin position="227"/>
        <end position="236"/>
    </location>
</feature>
<accession>A0AAE9J311</accession>
<name>A0AAE9J311_CAEBR</name>
<dbReference type="AlphaFoldDB" id="A0AAE9J311"/>
<dbReference type="EMBL" id="CP092620">
    <property type="protein sequence ID" value="UMM13050.1"/>
    <property type="molecule type" value="Genomic_DNA"/>
</dbReference>
<dbReference type="InterPro" id="IPR028889">
    <property type="entry name" value="USP"/>
</dbReference>
<dbReference type="InterPro" id="IPR018200">
    <property type="entry name" value="USP_CS"/>
</dbReference>
<feature type="domain" description="USP" evidence="3">
    <location>
        <begin position="300"/>
        <end position="924"/>
    </location>
</feature>
<feature type="domain" description="OTU" evidence="4">
    <location>
        <begin position="678"/>
        <end position="802"/>
    </location>
</feature>
<keyword evidence="6" id="KW-1185">Reference proteome</keyword>
<dbReference type="Gene3D" id="3.90.70.80">
    <property type="match status" value="1"/>
</dbReference>
<dbReference type="InterPro" id="IPR003323">
    <property type="entry name" value="OTU_dom"/>
</dbReference>
<dbReference type="Proteomes" id="UP000829354">
    <property type="component" value="Chromosome I"/>
</dbReference>
<dbReference type="GO" id="GO:0004843">
    <property type="term" value="F:cysteine-type deubiquitinase activity"/>
    <property type="evidence" value="ECO:0007669"/>
    <property type="project" value="InterPro"/>
</dbReference>
<dbReference type="SUPFAM" id="SSF54001">
    <property type="entry name" value="Cysteine proteinases"/>
    <property type="match status" value="2"/>
</dbReference>
<organism evidence="5 6">
    <name type="scientific">Caenorhabditis briggsae</name>
    <dbReference type="NCBI Taxonomy" id="6238"/>
    <lineage>
        <taxon>Eukaryota</taxon>
        <taxon>Metazoa</taxon>
        <taxon>Ecdysozoa</taxon>
        <taxon>Nematoda</taxon>
        <taxon>Chromadorea</taxon>
        <taxon>Rhabditida</taxon>
        <taxon>Rhabditina</taxon>
        <taxon>Rhabditomorpha</taxon>
        <taxon>Rhabditoidea</taxon>
        <taxon>Rhabditidae</taxon>
        <taxon>Peloderinae</taxon>
        <taxon>Caenorhabditis</taxon>
    </lineage>
</organism>
<dbReference type="Gene3D" id="3.90.70.10">
    <property type="entry name" value="Cysteine proteinases"/>
    <property type="match status" value="2"/>
</dbReference>
<evidence type="ECO:0000259" key="3">
    <source>
        <dbReference type="PROSITE" id="PS50235"/>
    </source>
</evidence>
<dbReference type="Pfam" id="PF00443">
    <property type="entry name" value="UCH"/>
    <property type="match status" value="1"/>
</dbReference>
<evidence type="ECO:0000256" key="2">
    <source>
        <dbReference type="SAM" id="MobiDB-lite"/>
    </source>
</evidence>
<dbReference type="PROSITE" id="PS50802">
    <property type="entry name" value="OTU"/>
    <property type="match status" value="1"/>
</dbReference>
<evidence type="ECO:0000313" key="5">
    <source>
        <dbReference type="EMBL" id="UMM13050.1"/>
    </source>
</evidence>
<comment type="similarity">
    <text evidence="1">Belongs to the peptidase C19 family.</text>
</comment>
<feature type="compositionally biased region" description="Polar residues" evidence="2">
    <location>
        <begin position="205"/>
        <end position="226"/>
    </location>
</feature>
<dbReference type="InterPro" id="IPR050164">
    <property type="entry name" value="Peptidase_C19"/>
</dbReference>
<gene>
    <name evidence="5" type="ORF">L5515_001521</name>
</gene>
<dbReference type="FunFam" id="3.90.70.10:FF:000291">
    <property type="entry name" value="Deubiquitylating with USP/UBP and OTU domains"/>
    <property type="match status" value="1"/>
</dbReference>
<proteinExistence type="inferred from homology"/>
<dbReference type="GO" id="GO:0016579">
    <property type="term" value="P:protein deubiquitination"/>
    <property type="evidence" value="ECO:0007669"/>
    <property type="project" value="InterPro"/>
</dbReference>
<dbReference type="CDD" id="cd22755">
    <property type="entry name" value="OTU_CeDUB-like"/>
    <property type="match status" value="1"/>
</dbReference>